<keyword evidence="2" id="KW-1185">Reference proteome</keyword>
<dbReference type="Gene3D" id="2.80.10.50">
    <property type="match status" value="1"/>
</dbReference>
<dbReference type="EMBL" id="KI925459">
    <property type="protein sequence ID" value="ETW80249.1"/>
    <property type="molecule type" value="Genomic_DNA"/>
</dbReference>
<dbReference type="InterPro" id="IPR031755">
    <property type="entry name" value="Inhibitor_I66"/>
</dbReference>
<dbReference type="STRING" id="747525.W4K3C1"/>
<evidence type="ECO:0000313" key="1">
    <source>
        <dbReference type="EMBL" id="ETW80249.1"/>
    </source>
</evidence>
<evidence type="ECO:0000313" key="2">
    <source>
        <dbReference type="Proteomes" id="UP000030671"/>
    </source>
</evidence>
<dbReference type="GO" id="GO:0004867">
    <property type="term" value="F:serine-type endopeptidase inhibitor activity"/>
    <property type="evidence" value="ECO:0007669"/>
    <property type="project" value="InterPro"/>
</dbReference>
<name>W4K3C1_HETIT</name>
<dbReference type="GeneID" id="20676212"/>
<reference evidence="1 2" key="1">
    <citation type="journal article" date="2012" name="New Phytol.">
        <title>Insight into trade-off between wood decay and parasitism from the genome of a fungal forest pathogen.</title>
        <authorList>
            <person name="Olson A."/>
            <person name="Aerts A."/>
            <person name="Asiegbu F."/>
            <person name="Belbahri L."/>
            <person name="Bouzid O."/>
            <person name="Broberg A."/>
            <person name="Canback B."/>
            <person name="Coutinho P.M."/>
            <person name="Cullen D."/>
            <person name="Dalman K."/>
            <person name="Deflorio G."/>
            <person name="van Diepen L.T."/>
            <person name="Dunand C."/>
            <person name="Duplessis S."/>
            <person name="Durling M."/>
            <person name="Gonthier P."/>
            <person name="Grimwood J."/>
            <person name="Fossdal C.G."/>
            <person name="Hansson D."/>
            <person name="Henrissat B."/>
            <person name="Hietala A."/>
            <person name="Himmelstrand K."/>
            <person name="Hoffmeister D."/>
            <person name="Hogberg N."/>
            <person name="James T.Y."/>
            <person name="Karlsson M."/>
            <person name="Kohler A."/>
            <person name="Kues U."/>
            <person name="Lee Y.H."/>
            <person name="Lin Y.C."/>
            <person name="Lind M."/>
            <person name="Lindquist E."/>
            <person name="Lombard V."/>
            <person name="Lucas S."/>
            <person name="Lunden K."/>
            <person name="Morin E."/>
            <person name="Murat C."/>
            <person name="Park J."/>
            <person name="Raffaello T."/>
            <person name="Rouze P."/>
            <person name="Salamov A."/>
            <person name="Schmutz J."/>
            <person name="Solheim H."/>
            <person name="Stahlberg J."/>
            <person name="Velez H."/>
            <person name="de Vries R.P."/>
            <person name="Wiebenga A."/>
            <person name="Woodward S."/>
            <person name="Yakovlev I."/>
            <person name="Garbelotto M."/>
            <person name="Martin F."/>
            <person name="Grigoriev I.V."/>
            <person name="Stenlid J."/>
        </authorList>
    </citation>
    <scope>NUCLEOTIDE SEQUENCE [LARGE SCALE GENOMIC DNA]</scope>
    <source>
        <strain evidence="1 2">TC 32-1</strain>
    </source>
</reference>
<dbReference type="InParanoid" id="W4K3C1"/>
<accession>W4K3C1</accession>
<dbReference type="Pfam" id="PF16850">
    <property type="entry name" value="Inhibitor_I66"/>
    <property type="match status" value="1"/>
</dbReference>
<dbReference type="HOGENOM" id="CLU_130519_0_0_1"/>
<protein>
    <recommendedName>
        <fullName evidence="3">Ricin B lectin domain-containing protein</fullName>
    </recommendedName>
</protein>
<dbReference type="AlphaFoldDB" id="W4K3C1"/>
<dbReference type="CDD" id="cd23714">
    <property type="entry name" value="beta-trefoil_Ricin_MtaL"/>
    <property type="match status" value="1"/>
</dbReference>
<dbReference type="RefSeq" id="XP_009547024.1">
    <property type="nucleotide sequence ID" value="XM_009548729.1"/>
</dbReference>
<dbReference type="InterPro" id="IPR035992">
    <property type="entry name" value="Ricin_B-like_lectins"/>
</dbReference>
<dbReference type="OrthoDB" id="3266227at2759"/>
<gene>
    <name evidence="1" type="ORF">HETIRDRAFT_451895</name>
</gene>
<dbReference type="KEGG" id="hir:HETIRDRAFT_451895"/>
<dbReference type="Proteomes" id="UP000030671">
    <property type="component" value="Unassembled WGS sequence"/>
</dbReference>
<proteinExistence type="predicted"/>
<evidence type="ECO:0008006" key="3">
    <source>
        <dbReference type="Google" id="ProtNLM"/>
    </source>
</evidence>
<sequence>MPIATGLYIIKNVKQTNIAALADPNDGSPLAANARSYGDDEKWNVSLLGNGKYTIRNLQQASFANAGNRASAGATVEGRAQQQQWEIQETRVKGQYTIATTDSRIYWGLADDQPGTPIELSTSATDTRNWWSFERA</sequence>
<dbReference type="SUPFAM" id="SSF50370">
    <property type="entry name" value="Ricin B-like lectins"/>
    <property type="match status" value="1"/>
</dbReference>
<organism evidence="1 2">
    <name type="scientific">Heterobasidion irregulare (strain TC 32-1)</name>
    <dbReference type="NCBI Taxonomy" id="747525"/>
    <lineage>
        <taxon>Eukaryota</taxon>
        <taxon>Fungi</taxon>
        <taxon>Dikarya</taxon>
        <taxon>Basidiomycota</taxon>
        <taxon>Agaricomycotina</taxon>
        <taxon>Agaricomycetes</taxon>
        <taxon>Russulales</taxon>
        <taxon>Bondarzewiaceae</taxon>
        <taxon>Heterobasidion</taxon>
        <taxon>Heterobasidion annosum species complex</taxon>
    </lineage>
</organism>